<evidence type="ECO:0000313" key="2">
    <source>
        <dbReference type="EMBL" id="SNS30853.1"/>
    </source>
</evidence>
<evidence type="ECO:0000313" key="3">
    <source>
        <dbReference type="Proteomes" id="UP000198318"/>
    </source>
</evidence>
<protein>
    <submittedName>
        <fullName evidence="2">HD domain-containing protein</fullName>
    </submittedName>
</protein>
<dbReference type="PANTHER" id="PTHR21262:SF31">
    <property type="entry name" value="GTP PYROPHOSPHOKINASE"/>
    <property type="match status" value="1"/>
</dbReference>
<dbReference type="RefSeq" id="WP_089324523.1">
    <property type="nucleotide sequence ID" value="NZ_FZOR01000002.1"/>
</dbReference>
<dbReference type="InterPro" id="IPR003607">
    <property type="entry name" value="HD/PDEase_dom"/>
</dbReference>
<dbReference type="EMBL" id="FZOR01000002">
    <property type="protein sequence ID" value="SNS30853.1"/>
    <property type="molecule type" value="Genomic_DNA"/>
</dbReference>
<evidence type="ECO:0000259" key="1">
    <source>
        <dbReference type="SMART" id="SM00471"/>
    </source>
</evidence>
<dbReference type="Gene3D" id="1.10.3210.10">
    <property type="entry name" value="Hypothetical protein af1432"/>
    <property type="match status" value="1"/>
</dbReference>
<dbReference type="SUPFAM" id="SSF109604">
    <property type="entry name" value="HD-domain/PDEase-like"/>
    <property type="match status" value="1"/>
</dbReference>
<accession>A0A239DGG0</accession>
<sequence length="307" mass="34203">MTVDSIISRLPAETTDSERERIRRAHAFAARLHDGRRRHSGDPFITHPVAVAEIAADAGLDAQMICAALLHDVLSDADCDEADLNFEFGDEIASLVRGLTDLEALEPADLHTADERVLTLKLLDRLHNMQTLQYVDQQKQLTKSQETLELMTPLAVRLGLNHIADELETLARARLNTSPQGARASARALACATALLPRAARSRYLEEWLGELDALPTRKDRILFTWHVLVSVPHLALLLRNSTWIAALRWILSSNVRTWTPLLALLGWITAETAKDNLGEAVVVLITLPPVLNAGVKWLRTRFVHQE</sequence>
<dbReference type="OrthoDB" id="9802385at2"/>
<dbReference type="SMART" id="SM00471">
    <property type="entry name" value="HDc"/>
    <property type="match status" value="1"/>
</dbReference>
<reference evidence="2 3" key="1">
    <citation type="submission" date="2017-06" db="EMBL/GenBank/DDBJ databases">
        <authorList>
            <person name="Kim H.J."/>
            <person name="Triplett B.A."/>
        </authorList>
    </citation>
    <scope>NUCLEOTIDE SEQUENCE [LARGE SCALE GENOMIC DNA]</scope>
    <source>
        <strain evidence="2 3">DSM 44715</strain>
    </source>
</reference>
<keyword evidence="3" id="KW-1185">Reference proteome</keyword>
<dbReference type="AlphaFoldDB" id="A0A239DGG0"/>
<dbReference type="Pfam" id="PF13328">
    <property type="entry name" value="HD_4"/>
    <property type="match status" value="1"/>
</dbReference>
<dbReference type="Proteomes" id="UP000198318">
    <property type="component" value="Unassembled WGS sequence"/>
</dbReference>
<name>A0A239DGG0_9ACTN</name>
<dbReference type="PANTHER" id="PTHR21262">
    <property type="entry name" value="GUANOSINE-3',5'-BIS DIPHOSPHATE 3'-PYROPHOSPHOHYDROLASE"/>
    <property type="match status" value="1"/>
</dbReference>
<organism evidence="2 3">
    <name type="scientific">Actinomadura meyerae</name>
    <dbReference type="NCBI Taxonomy" id="240840"/>
    <lineage>
        <taxon>Bacteria</taxon>
        <taxon>Bacillati</taxon>
        <taxon>Actinomycetota</taxon>
        <taxon>Actinomycetes</taxon>
        <taxon>Streptosporangiales</taxon>
        <taxon>Thermomonosporaceae</taxon>
        <taxon>Actinomadura</taxon>
    </lineage>
</organism>
<proteinExistence type="predicted"/>
<dbReference type="GO" id="GO:0005886">
    <property type="term" value="C:plasma membrane"/>
    <property type="evidence" value="ECO:0007669"/>
    <property type="project" value="TreeGrafter"/>
</dbReference>
<feature type="domain" description="HD/PDEase" evidence="1">
    <location>
        <begin position="40"/>
        <end position="138"/>
    </location>
</feature>
<gene>
    <name evidence="2" type="ORF">SAMN05443665_1002267</name>
</gene>